<dbReference type="OrthoDB" id="5149624at2"/>
<sequence length="135" mass="14723">MSNSKNRGQRFSQLIGLELKASFVRLQISQSQVADRLGHSRSGYSKWINAKPSMPIEALLNTCELIGVDPREVIDSAYRRLIEEMGEAVNSPSAGDSRVEDVLSRVQAMSAGRDDLGLAALHDEHKLDGDGDEAA</sequence>
<dbReference type="GO" id="GO:0003677">
    <property type="term" value="F:DNA binding"/>
    <property type="evidence" value="ECO:0007669"/>
    <property type="project" value="InterPro"/>
</dbReference>
<dbReference type="InterPro" id="IPR010982">
    <property type="entry name" value="Lambda_DNA-bd_dom_sf"/>
</dbReference>
<dbReference type="CDD" id="cd00093">
    <property type="entry name" value="HTH_XRE"/>
    <property type="match status" value="1"/>
</dbReference>
<protein>
    <submittedName>
        <fullName evidence="2">Transcriptional regulator</fullName>
    </submittedName>
</protein>
<organism evidence="2 3">
    <name type="scientific">Bifidobacterium vansinderenii</name>
    <dbReference type="NCBI Taxonomy" id="1984871"/>
    <lineage>
        <taxon>Bacteria</taxon>
        <taxon>Bacillati</taxon>
        <taxon>Actinomycetota</taxon>
        <taxon>Actinomycetes</taxon>
        <taxon>Bifidobacteriales</taxon>
        <taxon>Bifidobacteriaceae</taxon>
        <taxon>Bifidobacterium</taxon>
    </lineage>
</organism>
<accession>A0A229W1Q6</accession>
<dbReference type="SUPFAM" id="SSF47413">
    <property type="entry name" value="lambda repressor-like DNA-binding domains"/>
    <property type="match status" value="1"/>
</dbReference>
<dbReference type="Pfam" id="PF01381">
    <property type="entry name" value="HTH_3"/>
    <property type="match status" value="1"/>
</dbReference>
<dbReference type="Gene3D" id="1.10.260.40">
    <property type="entry name" value="lambda repressor-like DNA-binding domains"/>
    <property type="match status" value="1"/>
</dbReference>
<name>A0A229W1Q6_9BIFI</name>
<dbReference type="SMART" id="SM00530">
    <property type="entry name" value="HTH_XRE"/>
    <property type="match status" value="1"/>
</dbReference>
<dbReference type="Proteomes" id="UP000215433">
    <property type="component" value="Unassembled WGS sequence"/>
</dbReference>
<reference evidence="2 3" key="1">
    <citation type="submission" date="2017-05" db="EMBL/GenBank/DDBJ databases">
        <title>Bifidobacterium vansinderenii sp. nov.</title>
        <authorList>
            <person name="Lugli G.A."/>
            <person name="Duranti S."/>
            <person name="Mangifesta M."/>
        </authorList>
    </citation>
    <scope>NUCLEOTIDE SEQUENCE [LARGE SCALE GENOMIC DNA]</scope>
    <source>
        <strain evidence="2 3">Tam10B</strain>
    </source>
</reference>
<evidence type="ECO:0000259" key="1">
    <source>
        <dbReference type="PROSITE" id="PS50943"/>
    </source>
</evidence>
<dbReference type="AlphaFoldDB" id="A0A229W1Q6"/>
<dbReference type="RefSeq" id="WP_158214070.1">
    <property type="nucleotide sequence ID" value="NZ_NEWD01000002.1"/>
</dbReference>
<feature type="domain" description="HTH cro/C1-type" evidence="1">
    <location>
        <begin position="19"/>
        <end position="73"/>
    </location>
</feature>
<gene>
    <name evidence="2" type="ORF">Tam10B_2568</name>
</gene>
<comment type="caution">
    <text evidence="2">The sequence shown here is derived from an EMBL/GenBank/DDBJ whole genome shotgun (WGS) entry which is preliminary data.</text>
</comment>
<evidence type="ECO:0000313" key="2">
    <source>
        <dbReference type="EMBL" id="OXN01620.1"/>
    </source>
</evidence>
<dbReference type="EMBL" id="NEWD01000002">
    <property type="protein sequence ID" value="OXN01620.1"/>
    <property type="molecule type" value="Genomic_DNA"/>
</dbReference>
<keyword evidence="3" id="KW-1185">Reference proteome</keyword>
<dbReference type="InterPro" id="IPR001387">
    <property type="entry name" value="Cro/C1-type_HTH"/>
</dbReference>
<dbReference type="PROSITE" id="PS50943">
    <property type="entry name" value="HTH_CROC1"/>
    <property type="match status" value="1"/>
</dbReference>
<evidence type="ECO:0000313" key="3">
    <source>
        <dbReference type="Proteomes" id="UP000215433"/>
    </source>
</evidence>
<proteinExistence type="predicted"/>